<dbReference type="Pfam" id="PF10025">
    <property type="entry name" value="DUF2267"/>
    <property type="match status" value="1"/>
</dbReference>
<feature type="domain" description="RNA polymerase sigma factor 70 region 4 type 2" evidence="1">
    <location>
        <begin position="184"/>
        <end position="234"/>
    </location>
</feature>
<gene>
    <name evidence="2" type="ORF">SAMN06265222_101939</name>
</gene>
<dbReference type="Gene3D" id="1.10.10.10">
    <property type="entry name" value="Winged helix-like DNA-binding domain superfamily/Winged helix DNA-binding domain"/>
    <property type="match status" value="1"/>
</dbReference>
<dbReference type="InterPro" id="IPR013249">
    <property type="entry name" value="RNA_pol_sigma70_r4_t2"/>
</dbReference>
<dbReference type="Proteomes" id="UP001158067">
    <property type="component" value="Unassembled WGS sequence"/>
</dbReference>
<dbReference type="SUPFAM" id="SSF88659">
    <property type="entry name" value="Sigma3 and sigma4 domains of RNA polymerase sigma factors"/>
    <property type="match status" value="1"/>
</dbReference>
<dbReference type="InterPro" id="IPR018727">
    <property type="entry name" value="DUF2267"/>
</dbReference>
<dbReference type="Pfam" id="PF08281">
    <property type="entry name" value="Sigma70_r4_2"/>
    <property type="match status" value="1"/>
</dbReference>
<name>A0ABY1PSE5_9BACT</name>
<protein>
    <submittedName>
        <fullName evidence="2">RNA polymerase sigma factor, sigma-70 family</fullName>
    </submittedName>
</protein>
<accession>A0ABY1PSE5</accession>
<comment type="caution">
    <text evidence="2">The sequence shown here is derived from an EMBL/GenBank/DDBJ whole genome shotgun (WGS) entry which is preliminary data.</text>
</comment>
<dbReference type="InterPro" id="IPR036388">
    <property type="entry name" value="WH-like_DNA-bd_sf"/>
</dbReference>
<evidence type="ECO:0000259" key="1">
    <source>
        <dbReference type="Pfam" id="PF08281"/>
    </source>
</evidence>
<proteinExistence type="predicted"/>
<evidence type="ECO:0000313" key="3">
    <source>
        <dbReference type="Proteomes" id="UP001158067"/>
    </source>
</evidence>
<organism evidence="2 3">
    <name type="scientific">Neorhodopirellula lusitana</name>
    <dbReference type="NCBI Taxonomy" id="445327"/>
    <lineage>
        <taxon>Bacteria</taxon>
        <taxon>Pseudomonadati</taxon>
        <taxon>Planctomycetota</taxon>
        <taxon>Planctomycetia</taxon>
        <taxon>Pirellulales</taxon>
        <taxon>Pirellulaceae</taxon>
        <taxon>Neorhodopirellula</taxon>
    </lineage>
</organism>
<evidence type="ECO:0000313" key="2">
    <source>
        <dbReference type="EMBL" id="SMP43458.1"/>
    </source>
</evidence>
<dbReference type="EMBL" id="FXUG01000001">
    <property type="protein sequence ID" value="SMP43458.1"/>
    <property type="molecule type" value="Genomic_DNA"/>
</dbReference>
<dbReference type="InterPro" id="IPR013324">
    <property type="entry name" value="RNA_pol_sigma_r3/r4-like"/>
</dbReference>
<sequence>MGSTMIYQNVHGVEAIVIDMEDHEPGKRDASRHERRNISVIACTVQKTKQWIGELMHEVQWDDASKTYHGLRAVLHALRDRLTIAETADLAAQLPMLLRGMYYECRQPSHVPVEDHSKEEFLSHIVKAFPDDPNVDLERLTHAVLKVVAAHVSKGEMDDIRSIVPKPLVEPLDSVDRQEFRPVFQACLKALPERQSRVFMLRGIEDLETGEICKELEISASNLWGLLHRARLRLANCIKLRWLQEKA</sequence>
<keyword evidence="3" id="KW-1185">Reference proteome</keyword>
<dbReference type="RefSeq" id="WP_283431100.1">
    <property type="nucleotide sequence ID" value="NZ_FXUG01000001.1"/>
</dbReference>
<reference evidence="2 3" key="1">
    <citation type="submission" date="2017-05" db="EMBL/GenBank/DDBJ databases">
        <authorList>
            <person name="Varghese N."/>
            <person name="Submissions S."/>
        </authorList>
    </citation>
    <scope>NUCLEOTIDE SEQUENCE [LARGE SCALE GENOMIC DNA]</scope>
    <source>
        <strain evidence="2 3">DSM 25457</strain>
    </source>
</reference>
<dbReference type="CDD" id="cd06171">
    <property type="entry name" value="Sigma70_r4"/>
    <property type="match status" value="1"/>
</dbReference>
<dbReference type="Gene3D" id="1.10.490.110">
    <property type="entry name" value="Uncharacterized conserved protein DUF2267"/>
    <property type="match status" value="1"/>
</dbReference>
<dbReference type="InterPro" id="IPR038282">
    <property type="entry name" value="DUF2267_sf"/>
</dbReference>